<name>A0A918WJQ4_STRCJ</name>
<comment type="caution">
    <text evidence="1">The sequence shown here is derived from an EMBL/GenBank/DDBJ whole genome shotgun (WGS) entry which is preliminary data.</text>
</comment>
<dbReference type="RefSeq" id="WP_229844856.1">
    <property type="nucleotide sequence ID" value="NZ_BMVB01000009.1"/>
</dbReference>
<gene>
    <name evidence="1" type="ORF">GCM10010507_32740</name>
</gene>
<accession>A0A918WJQ4</accession>
<dbReference type="AlphaFoldDB" id="A0A918WJQ4"/>
<evidence type="ECO:0000313" key="2">
    <source>
        <dbReference type="Proteomes" id="UP000646244"/>
    </source>
</evidence>
<protein>
    <submittedName>
        <fullName evidence="1">Uncharacterized protein</fullName>
    </submittedName>
</protein>
<dbReference type="InterPro" id="IPR046002">
    <property type="entry name" value="DUF5958"/>
</dbReference>
<reference evidence="1" key="1">
    <citation type="journal article" date="2014" name="Int. J. Syst. Evol. Microbiol.">
        <title>Complete genome sequence of Corynebacterium casei LMG S-19264T (=DSM 44701T), isolated from a smear-ripened cheese.</title>
        <authorList>
            <consortium name="US DOE Joint Genome Institute (JGI-PGF)"/>
            <person name="Walter F."/>
            <person name="Albersmeier A."/>
            <person name="Kalinowski J."/>
            <person name="Ruckert C."/>
        </authorList>
    </citation>
    <scope>NUCLEOTIDE SEQUENCE</scope>
    <source>
        <strain evidence="1">JCM 4633</strain>
    </source>
</reference>
<dbReference type="Proteomes" id="UP000646244">
    <property type="component" value="Unassembled WGS sequence"/>
</dbReference>
<sequence length="131" mass="14634">MDDVREPERIINELAQGLRAVEDGVSWFSGLSEGEREAVLREVVRCISQVHPTAEEARASVARSGLKPTANPAVMIHRAPLMERVGRIAGLPADEHVNAFRLLVALFSLADTRRRETECRGRCGHFWHNLP</sequence>
<organism evidence="1 2">
    <name type="scientific">Streptomyces cinnamoneus</name>
    <name type="common">Streptoverticillium cinnamoneum</name>
    <dbReference type="NCBI Taxonomy" id="53446"/>
    <lineage>
        <taxon>Bacteria</taxon>
        <taxon>Bacillati</taxon>
        <taxon>Actinomycetota</taxon>
        <taxon>Actinomycetes</taxon>
        <taxon>Kitasatosporales</taxon>
        <taxon>Streptomycetaceae</taxon>
        <taxon>Streptomyces</taxon>
        <taxon>Streptomyces cinnamoneus group</taxon>
    </lineage>
</organism>
<evidence type="ECO:0000313" key="1">
    <source>
        <dbReference type="EMBL" id="GHC53896.1"/>
    </source>
</evidence>
<reference evidence="1" key="2">
    <citation type="submission" date="2020-09" db="EMBL/GenBank/DDBJ databases">
        <authorList>
            <person name="Sun Q."/>
            <person name="Ohkuma M."/>
        </authorList>
    </citation>
    <scope>NUCLEOTIDE SEQUENCE</scope>
    <source>
        <strain evidence="1">JCM 4633</strain>
    </source>
</reference>
<dbReference type="Pfam" id="PF19383">
    <property type="entry name" value="DUF5958"/>
    <property type="match status" value="1"/>
</dbReference>
<proteinExistence type="predicted"/>
<dbReference type="EMBL" id="BMVB01000009">
    <property type="protein sequence ID" value="GHC53896.1"/>
    <property type="molecule type" value="Genomic_DNA"/>
</dbReference>